<dbReference type="SUPFAM" id="SSF141868">
    <property type="entry name" value="EAL domain-like"/>
    <property type="match status" value="1"/>
</dbReference>
<dbReference type="PANTHER" id="PTHR44757:SF2">
    <property type="entry name" value="BIOFILM ARCHITECTURE MAINTENANCE PROTEIN MBAA"/>
    <property type="match status" value="1"/>
</dbReference>
<comment type="cofactor">
    <cofactor evidence="1">
        <name>Mg(2+)</name>
        <dbReference type="ChEBI" id="CHEBI:18420"/>
    </cofactor>
</comment>
<evidence type="ECO:0000256" key="1">
    <source>
        <dbReference type="ARBA" id="ARBA00001946"/>
    </source>
</evidence>
<dbReference type="AlphaFoldDB" id="A0A9X2WGZ7"/>
<dbReference type="InterPro" id="IPR013655">
    <property type="entry name" value="PAS_fold_3"/>
</dbReference>
<dbReference type="Proteomes" id="UP001147830">
    <property type="component" value="Unassembled WGS sequence"/>
</dbReference>
<keyword evidence="8" id="KW-1185">Reference proteome</keyword>
<dbReference type="PROSITE" id="PS50887">
    <property type="entry name" value="GGDEF"/>
    <property type="match status" value="1"/>
</dbReference>
<dbReference type="FunFam" id="3.20.20.450:FF:000001">
    <property type="entry name" value="Cyclic di-GMP phosphodiesterase yahA"/>
    <property type="match status" value="1"/>
</dbReference>
<evidence type="ECO:0000256" key="2">
    <source>
        <dbReference type="ARBA" id="ARBA00012282"/>
    </source>
</evidence>
<gene>
    <name evidence="7" type="ORF">NYR02_13345</name>
</gene>
<dbReference type="InterPro" id="IPR043128">
    <property type="entry name" value="Rev_trsase/Diguanyl_cyclase"/>
</dbReference>
<dbReference type="FunFam" id="3.30.70.270:FF:000001">
    <property type="entry name" value="Diguanylate cyclase domain protein"/>
    <property type="match status" value="1"/>
</dbReference>
<name>A0A9X2WGZ7_9GAMM</name>
<dbReference type="NCBIfam" id="TIGR00254">
    <property type="entry name" value="GGDEF"/>
    <property type="match status" value="1"/>
</dbReference>
<dbReference type="SMART" id="SM00267">
    <property type="entry name" value="GGDEF"/>
    <property type="match status" value="1"/>
</dbReference>
<dbReference type="SMART" id="SM00052">
    <property type="entry name" value="EAL"/>
    <property type="match status" value="1"/>
</dbReference>
<dbReference type="Gene3D" id="3.30.450.20">
    <property type="entry name" value="PAS domain"/>
    <property type="match status" value="2"/>
</dbReference>
<dbReference type="Pfam" id="PF08447">
    <property type="entry name" value="PAS_3"/>
    <property type="match status" value="1"/>
</dbReference>
<comment type="caution">
    <text evidence="7">The sequence shown here is derived from an EMBL/GenBank/DDBJ whole genome shotgun (WGS) entry which is preliminary data.</text>
</comment>
<dbReference type="GO" id="GO:0071111">
    <property type="term" value="F:cyclic-guanylate-specific phosphodiesterase activity"/>
    <property type="evidence" value="ECO:0007669"/>
    <property type="project" value="UniProtKB-EC"/>
</dbReference>
<keyword evidence="3" id="KW-0973">c-di-GMP</keyword>
<reference evidence="7" key="2">
    <citation type="submission" date="2022-08" db="EMBL/GenBank/DDBJ databases">
        <authorList>
            <person name="Dong C."/>
        </authorList>
    </citation>
    <scope>NUCLEOTIDE SEQUENCE</scope>
    <source>
        <strain evidence="7">59MF3M-4</strain>
    </source>
</reference>
<evidence type="ECO:0000259" key="6">
    <source>
        <dbReference type="PROSITE" id="PS50887"/>
    </source>
</evidence>
<dbReference type="InterPro" id="IPR035965">
    <property type="entry name" value="PAS-like_dom_sf"/>
</dbReference>
<dbReference type="SUPFAM" id="SSF55785">
    <property type="entry name" value="PYP-like sensor domain (PAS domain)"/>
    <property type="match status" value="1"/>
</dbReference>
<evidence type="ECO:0000313" key="7">
    <source>
        <dbReference type="EMBL" id="MCT7359999.1"/>
    </source>
</evidence>
<evidence type="ECO:0000256" key="4">
    <source>
        <dbReference type="ARBA" id="ARBA00051114"/>
    </source>
</evidence>
<dbReference type="SUPFAM" id="SSF55073">
    <property type="entry name" value="Nucleotide cyclase"/>
    <property type="match status" value="1"/>
</dbReference>
<comment type="catalytic activity">
    <reaction evidence="4">
        <text>3',3'-c-di-GMP + H2O = 5'-phosphoguanylyl(3'-&gt;5')guanosine + H(+)</text>
        <dbReference type="Rhea" id="RHEA:24902"/>
        <dbReference type="ChEBI" id="CHEBI:15377"/>
        <dbReference type="ChEBI" id="CHEBI:15378"/>
        <dbReference type="ChEBI" id="CHEBI:58754"/>
        <dbReference type="ChEBI" id="CHEBI:58805"/>
        <dbReference type="EC" id="3.1.4.52"/>
    </reaction>
    <physiologicalReaction direction="left-to-right" evidence="4">
        <dbReference type="Rhea" id="RHEA:24903"/>
    </physiologicalReaction>
</comment>
<protein>
    <recommendedName>
        <fullName evidence="2">cyclic-guanylate-specific phosphodiesterase</fullName>
        <ecNumber evidence="2">3.1.4.52</ecNumber>
    </recommendedName>
</protein>
<dbReference type="CDD" id="cd01948">
    <property type="entry name" value="EAL"/>
    <property type="match status" value="1"/>
</dbReference>
<dbReference type="InterPro" id="IPR029787">
    <property type="entry name" value="Nucleotide_cyclase"/>
</dbReference>
<dbReference type="Pfam" id="PF00990">
    <property type="entry name" value="GGDEF"/>
    <property type="match status" value="1"/>
</dbReference>
<dbReference type="EC" id="3.1.4.52" evidence="2"/>
<dbReference type="PROSITE" id="PS50883">
    <property type="entry name" value="EAL"/>
    <property type="match status" value="1"/>
</dbReference>
<dbReference type="InterPro" id="IPR035919">
    <property type="entry name" value="EAL_sf"/>
</dbReference>
<dbReference type="GO" id="GO:0071732">
    <property type="term" value="P:cellular response to nitric oxide"/>
    <property type="evidence" value="ECO:0007669"/>
    <property type="project" value="UniProtKB-ARBA"/>
</dbReference>
<dbReference type="InterPro" id="IPR052155">
    <property type="entry name" value="Biofilm_reg_signaling"/>
</dbReference>
<dbReference type="CDD" id="cd01949">
    <property type="entry name" value="GGDEF"/>
    <property type="match status" value="1"/>
</dbReference>
<evidence type="ECO:0000256" key="3">
    <source>
        <dbReference type="ARBA" id="ARBA00022636"/>
    </source>
</evidence>
<feature type="domain" description="GGDEF" evidence="6">
    <location>
        <begin position="489"/>
        <end position="622"/>
    </location>
</feature>
<dbReference type="InterPro" id="IPR001633">
    <property type="entry name" value="EAL_dom"/>
</dbReference>
<evidence type="ECO:0000313" key="8">
    <source>
        <dbReference type="Proteomes" id="UP001147830"/>
    </source>
</evidence>
<dbReference type="Gene3D" id="3.20.20.450">
    <property type="entry name" value="EAL domain"/>
    <property type="match status" value="1"/>
</dbReference>
<organism evidence="7 8">
    <name type="scientific">Thalassolituus pacificus</name>
    <dbReference type="NCBI Taxonomy" id="2975440"/>
    <lineage>
        <taxon>Bacteria</taxon>
        <taxon>Pseudomonadati</taxon>
        <taxon>Pseudomonadota</taxon>
        <taxon>Gammaproteobacteria</taxon>
        <taxon>Oceanospirillales</taxon>
        <taxon>Oceanospirillaceae</taxon>
        <taxon>Thalassolituus</taxon>
    </lineage>
</organism>
<proteinExistence type="predicted"/>
<feature type="domain" description="EAL" evidence="5">
    <location>
        <begin position="631"/>
        <end position="884"/>
    </location>
</feature>
<evidence type="ECO:0000259" key="5">
    <source>
        <dbReference type="PROSITE" id="PS50883"/>
    </source>
</evidence>
<dbReference type="Pfam" id="PF00563">
    <property type="entry name" value="EAL"/>
    <property type="match status" value="1"/>
</dbReference>
<sequence length="894" mass="102444">MFNRITHTLKAMPPQRIRVLLGLLLFAVLLLLYLFGSWETNRQRTLTQLEALVAVAQSNTRLLQQQLQHQLLDLRTDLQNHSTDFDGLQWLRQKQKPRPQHSHLALYHRDGQLLASSFDSADPQQTPPDLSNDDLNLLRHQQHAGFVSTVQINKGHYLPYCMPMQQQQTALIACLLTSTSSNGLQWQAAGSLEHSAQRIISGNGVLLIASPLPVSRQQILGKNVSERQRDDLNLRTDVYRETTLAYFSNKTEFDGIKRLGVVSFDPQLQLLQMVSLPMASLLSLWLEDIIWPVLFLLILLAGSWQLYRYVLSNTLQKEHRYSQESRALGEKENVINMLMSNIPGSIYQISLPEHLLNFITSGDLRIIADEDSDRAGRQSLLAHIHPDDQERYLQEIDSHCNSRTPYKITYRVQTLQHELKWIMDRGQVLFNAQQPYRLEGLLIDITDHTLSQQHVEFLATRDPLTELFNRYYFNDELINSIERMQPNKGKIALLFIDLDRFKTVNDSLGHQVGDRLLKLVADRLRHLIDPQYMIARLGGDEFIVMVSDPENSKKIEQLADKIIKAVSQTYKLDHYKLSISCSIGISVCPDDSSESYILLRNADTAMYQAKSRGGNCYQFYTEEMNQKANSRLTLENELRRAVKNQEFELYYQPQVNTFDNTLLGAEALIRWIHPSAGVVSPADFIPIAEETGLIREIGDWALMEACKQFREWNDTFSLDMTISVNVSVRQLDDAFVLRTQEILNISGLDPKYLELEITESLLLDNVQENLRILDNINKLGVRFAMDDFGTGYSSLSYLKQFPISKLKIDRAFINEINSDPEDEAIVRAIIALAKTLKLELVAEGVENHQQLTLLQALACDSYQGYYFSKPVPAAVFRQNYLEQSPPAEKMLQQY</sequence>
<accession>A0A9X2WGZ7</accession>
<dbReference type="RefSeq" id="WP_260976862.1">
    <property type="nucleotide sequence ID" value="NZ_JAOANI010000020.1"/>
</dbReference>
<reference evidence="7" key="1">
    <citation type="journal article" date="2022" name="Front. Microbiol.">
        <title>Genome-based taxonomic rearrangement of Oceanobacter-related bacteria including the description of Thalassolituus hydrocarbonoclasticus sp. nov. and Thalassolituus pacificus sp. nov. and emended description of the genus Thalassolituus.</title>
        <authorList>
            <person name="Dong C."/>
            <person name="Wei L."/>
            <person name="Wang J."/>
            <person name="Lai Q."/>
            <person name="Huang Z."/>
            <person name="Shao Z."/>
        </authorList>
    </citation>
    <scope>NUCLEOTIDE SEQUENCE</scope>
    <source>
        <strain evidence="7">59MF3M-4</strain>
    </source>
</reference>
<dbReference type="InterPro" id="IPR000160">
    <property type="entry name" value="GGDEF_dom"/>
</dbReference>
<dbReference type="EMBL" id="JAOANI010000020">
    <property type="protein sequence ID" value="MCT7359999.1"/>
    <property type="molecule type" value="Genomic_DNA"/>
</dbReference>
<dbReference type="Gene3D" id="3.30.70.270">
    <property type="match status" value="1"/>
</dbReference>
<dbReference type="PANTHER" id="PTHR44757">
    <property type="entry name" value="DIGUANYLATE CYCLASE DGCP"/>
    <property type="match status" value="1"/>
</dbReference>